<dbReference type="InterPro" id="IPR025335">
    <property type="entry name" value="DUF4241"/>
</dbReference>
<accession>A0ABP9SBG4</accession>
<evidence type="ECO:0008006" key="3">
    <source>
        <dbReference type="Google" id="ProtNLM"/>
    </source>
</evidence>
<comment type="caution">
    <text evidence="1">The sequence shown here is derived from an EMBL/GenBank/DDBJ whole genome shotgun (WGS) entry which is preliminary data.</text>
</comment>
<protein>
    <recommendedName>
        <fullName evidence="3">DUF4241 domain-containing protein</fullName>
    </recommendedName>
</protein>
<sequence>MSPQPPDFNRLLADGREHDASGFRSGCVATVRILRGDRLRLPTGRLVAAEPPGNFPDGAQRCAFTHAVPPGDYPVELVMADYTDPGNPQGNTAYDAVAAARVVVRAEPVNAWRLALCDGQDEADLAEGHIYAYPVDGGIGAFGSPEVFDVLGRNEEAREDLLVDASFGSDEPYVTYTDEATGNNLVLFRSGNGDGRYATWVGYTAEGEVACFLTDFGLLT</sequence>
<dbReference type="EMBL" id="BAABJQ010000018">
    <property type="protein sequence ID" value="GAA5193090.1"/>
    <property type="molecule type" value="Genomic_DNA"/>
</dbReference>
<organism evidence="1 2">
    <name type="scientific">Rugosimonospora acidiphila</name>
    <dbReference type="NCBI Taxonomy" id="556531"/>
    <lineage>
        <taxon>Bacteria</taxon>
        <taxon>Bacillati</taxon>
        <taxon>Actinomycetota</taxon>
        <taxon>Actinomycetes</taxon>
        <taxon>Micromonosporales</taxon>
        <taxon>Micromonosporaceae</taxon>
        <taxon>Rugosimonospora</taxon>
    </lineage>
</organism>
<dbReference type="RefSeq" id="WP_345634220.1">
    <property type="nucleotide sequence ID" value="NZ_BAABJQ010000018.1"/>
</dbReference>
<keyword evidence="2" id="KW-1185">Reference proteome</keyword>
<dbReference type="Pfam" id="PF14025">
    <property type="entry name" value="DUF4241"/>
    <property type="match status" value="1"/>
</dbReference>
<name>A0ABP9SBG4_9ACTN</name>
<reference evidence="2" key="1">
    <citation type="journal article" date="2019" name="Int. J. Syst. Evol. Microbiol.">
        <title>The Global Catalogue of Microorganisms (GCM) 10K type strain sequencing project: providing services to taxonomists for standard genome sequencing and annotation.</title>
        <authorList>
            <consortium name="The Broad Institute Genomics Platform"/>
            <consortium name="The Broad Institute Genome Sequencing Center for Infectious Disease"/>
            <person name="Wu L."/>
            <person name="Ma J."/>
        </authorList>
    </citation>
    <scope>NUCLEOTIDE SEQUENCE [LARGE SCALE GENOMIC DNA]</scope>
    <source>
        <strain evidence="2">JCM 18304</strain>
    </source>
</reference>
<dbReference type="Proteomes" id="UP001501570">
    <property type="component" value="Unassembled WGS sequence"/>
</dbReference>
<gene>
    <name evidence="1" type="ORF">GCM10023322_54140</name>
</gene>
<evidence type="ECO:0000313" key="2">
    <source>
        <dbReference type="Proteomes" id="UP001501570"/>
    </source>
</evidence>
<proteinExistence type="predicted"/>
<evidence type="ECO:0000313" key="1">
    <source>
        <dbReference type="EMBL" id="GAA5193090.1"/>
    </source>
</evidence>